<keyword evidence="6" id="KW-0131">Cell cycle</keyword>
<dbReference type="PANTHER" id="PTHR11842:SF11">
    <property type="entry name" value="MITOTIC SPINDLE ASSEMBLY CHECKPOINT PROTEIN MAD2A"/>
    <property type="match status" value="1"/>
</dbReference>
<dbReference type="FunFam" id="3.30.900.10:FF:000002">
    <property type="entry name" value="Mitotic spindle assembly checkpoint protein MAD2A"/>
    <property type="match status" value="1"/>
</dbReference>
<evidence type="ECO:0000256" key="7">
    <source>
        <dbReference type="SAM" id="MobiDB-lite"/>
    </source>
</evidence>
<dbReference type="GO" id="GO:0051301">
    <property type="term" value="P:cell division"/>
    <property type="evidence" value="ECO:0007669"/>
    <property type="project" value="UniProtKB-KW"/>
</dbReference>
<evidence type="ECO:0000259" key="8">
    <source>
        <dbReference type="PROSITE" id="PS50815"/>
    </source>
</evidence>
<dbReference type="GO" id="GO:0033597">
    <property type="term" value="C:mitotic checkpoint complex"/>
    <property type="evidence" value="ECO:0007669"/>
    <property type="project" value="UniProtKB-ARBA"/>
</dbReference>
<comment type="similarity">
    <text evidence="2">Belongs to the MAD2 family.</text>
</comment>
<dbReference type="InterPro" id="IPR036570">
    <property type="entry name" value="HORMA_dom_sf"/>
</dbReference>
<evidence type="ECO:0000256" key="2">
    <source>
        <dbReference type="ARBA" id="ARBA00010348"/>
    </source>
</evidence>
<dbReference type="PANTHER" id="PTHR11842">
    <property type="entry name" value="MITOTIC SPINDLE ASSEMBLY CHECKPOINT PROTEIN MAD2"/>
    <property type="match status" value="1"/>
</dbReference>
<dbReference type="GO" id="GO:0005654">
    <property type="term" value="C:nucleoplasm"/>
    <property type="evidence" value="ECO:0007669"/>
    <property type="project" value="TreeGrafter"/>
</dbReference>
<dbReference type="RefSeq" id="XP_069226798.1">
    <property type="nucleotide sequence ID" value="XM_069376111.1"/>
</dbReference>
<feature type="region of interest" description="Disordered" evidence="7">
    <location>
        <begin position="132"/>
        <end position="160"/>
    </location>
</feature>
<dbReference type="PROSITE" id="PS50815">
    <property type="entry name" value="HORMA"/>
    <property type="match status" value="1"/>
</dbReference>
<feature type="compositionally biased region" description="Low complexity" evidence="7">
    <location>
        <begin position="1"/>
        <end position="10"/>
    </location>
</feature>
<comment type="subcellular location">
    <subcellularLocation>
        <location evidence="1">Nucleus</location>
    </subcellularLocation>
</comment>
<dbReference type="Gene3D" id="3.30.900.10">
    <property type="entry name" value="HORMA domain"/>
    <property type="match status" value="1"/>
</dbReference>
<evidence type="ECO:0000256" key="6">
    <source>
        <dbReference type="ARBA" id="ARBA00023306"/>
    </source>
</evidence>
<dbReference type="Pfam" id="PF02301">
    <property type="entry name" value="HORMA"/>
    <property type="match status" value="1"/>
</dbReference>
<proteinExistence type="inferred from homology"/>
<reference evidence="9 10" key="1">
    <citation type="journal article" date="2020" name="Microbiol. Resour. Announc.">
        <title>Draft Genome Sequence of a Cladosporium Species Isolated from the Mesophotic Ascidian Didemnum maculosum.</title>
        <authorList>
            <person name="Gioti A."/>
            <person name="Siaperas R."/>
            <person name="Nikolaivits E."/>
            <person name="Le Goff G."/>
            <person name="Ouazzani J."/>
            <person name="Kotoulas G."/>
            <person name="Topakas E."/>
        </authorList>
    </citation>
    <scope>NUCLEOTIDE SEQUENCE [LARGE SCALE GENOMIC DNA]</scope>
    <source>
        <strain evidence="9 10">TM138-S3</strain>
    </source>
</reference>
<evidence type="ECO:0000313" key="10">
    <source>
        <dbReference type="Proteomes" id="UP000803884"/>
    </source>
</evidence>
<dbReference type="SUPFAM" id="SSF56019">
    <property type="entry name" value="The spindle assembly checkpoint protein mad2"/>
    <property type="match status" value="1"/>
</dbReference>
<dbReference type="InterPro" id="IPR003511">
    <property type="entry name" value="HORMA_dom"/>
</dbReference>
<name>A0AB34KIV9_9PEZI</name>
<comment type="caution">
    <text evidence="9">The sequence shown here is derived from an EMBL/GenBank/DDBJ whole genome shotgun (WGS) entry which is preliminary data.</text>
</comment>
<keyword evidence="4" id="KW-0498">Mitosis</keyword>
<accession>A0AB34KIV9</accession>
<keyword evidence="10" id="KW-1185">Reference proteome</keyword>
<dbReference type="AlphaFoldDB" id="A0AB34KIV9"/>
<keyword evidence="5" id="KW-0539">Nucleus</keyword>
<dbReference type="GO" id="GO:0000776">
    <property type="term" value="C:kinetochore"/>
    <property type="evidence" value="ECO:0007669"/>
    <property type="project" value="TreeGrafter"/>
</dbReference>
<evidence type="ECO:0000256" key="5">
    <source>
        <dbReference type="ARBA" id="ARBA00023242"/>
    </source>
</evidence>
<evidence type="ECO:0000256" key="4">
    <source>
        <dbReference type="ARBA" id="ARBA00022776"/>
    </source>
</evidence>
<dbReference type="GeneID" id="96008949"/>
<organism evidence="9 10">
    <name type="scientific">Cladosporium halotolerans</name>
    <dbReference type="NCBI Taxonomy" id="1052096"/>
    <lineage>
        <taxon>Eukaryota</taxon>
        <taxon>Fungi</taxon>
        <taxon>Dikarya</taxon>
        <taxon>Ascomycota</taxon>
        <taxon>Pezizomycotina</taxon>
        <taxon>Dothideomycetes</taxon>
        <taxon>Dothideomycetidae</taxon>
        <taxon>Cladosporiales</taxon>
        <taxon>Cladosporiaceae</taxon>
        <taxon>Cladosporium</taxon>
    </lineage>
</organism>
<dbReference type="GO" id="GO:0005737">
    <property type="term" value="C:cytoplasm"/>
    <property type="evidence" value="ECO:0007669"/>
    <property type="project" value="TreeGrafter"/>
</dbReference>
<dbReference type="EMBL" id="JAAQHG020000032">
    <property type="protein sequence ID" value="KAL1583691.1"/>
    <property type="molecule type" value="Genomic_DNA"/>
</dbReference>
<dbReference type="GO" id="GO:0007094">
    <property type="term" value="P:mitotic spindle assembly checkpoint signaling"/>
    <property type="evidence" value="ECO:0007669"/>
    <property type="project" value="TreeGrafter"/>
</dbReference>
<gene>
    <name evidence="9" type="ORF">WHR41_07507</name>
</gene>
<evidence type="ECO:0000256" key="1">
    <source>
        <dbReference type="ARBA" id="ARBA00004123"/>
    </source>
</evidence>
<sequence>MPAAAPSKAAPKVKEDKSKSKEDKSKVHKLSLKGSSKLCVEFFEFAANTILFQRGVYPPEDFAPVKKYGLNMMVSLDDQVKAYVKKIMSQLNKWIQKSKISKLVIVITSKETGEHLERWQFDVNVFNEDSKSKRKTSSKDQENTAPESEADAATPTAEKSEAEIQQEIQSLFRQITASVTFLPMLDGNCTFNVLVYADADSDVPLEWGDSDAKEVKNAEKVMLRSFSTNSHRIDTLVSYRLGE</sequence>
<feature type="domain" description="HORMA" evidence="8">
    <location>
        <begin position="33"/>
        <end position="237"/>
    </location>
</feature>
<dbReference type="Proteomes" id="UP000803884">
    <property type="component" value="Unassembled WGS sequence"/>
</dbReference>
<keyword evidence="3" id="KW-0132">Cell division</keyword>
<dbReference type="InterPro" id="IPR045091">
    <property type="entry name" value="Mad2-like"/>
</dbReference>
<evidence type="ECO:0000313" key="9">
    <source>
        <dbReference type="EMBL" id="KAL1583691.1"/>
    </source>
</evidence>
<feature type="region of interest" description="Disordered" evidence="7">
    <location>
        <begin position="1"/>
        <end position="26"/>
    </location>
</feature>
<feature type="compositionally biased region" description="Basic and acidic residues" evidence="7">
    <location>
        <begin position="12"/>
        <end position="25"/>
    </location>
</feature>
<protein>
    <recommendedName>
        <fullName evidence="8">HORMA domain-containing protein</fullName>
    </recommendedName>
</protein>
<evidence type="ECO:0000256" key="3">
    <source>
        <dbReference type="ARBA" id="ARBA00022618"/>
    </source>
</evidence>